<dbReference type="SMART" id="SM00490">
    <property type="entry name" value="HELICc"/>
    <property type="match status" value="1"/>
</dbReference>
<evidence type="ECO:0000256" key="1">
    <source>
        <dbReference type="ARBA" id="ARBA00007025"/>
    </source>
</evidence>
<name>A0ABR3PEA3_9PEZI</name>
<feature type="domain" description="RING-type" evidence="8">
    <location>
        <begin position="127"/>
        <end position="167"/>
    </location>
</feature>
<dbReference type="InterPro" id="IPR001841">
    <property type="entry name" value="Znf_RING"/>
</dbReference>
<dbReference type="PROSITE" id="PS50089">
    <property type="entry name" value="ZF_RING_2"/>
    <property type="match status" value="1"/>
</dbReference>
<dbReference type="PROSITE" id="PS51194">
    <property type="entry name" value="HELICASE_CTER"/>
    <property type="match status" value="1"/>
</dbReference>
<evidence type="ECO:0000256" key="7">
    <source>
        <dbReference type="SAM" id="MobiDB-lite"/>
    </source>
</evidence>
<evidence type="ECO:0000256" key="5">
    <source>
        <dbReference type="ARBA" id="ARBA00022840"/>
    </source>
</evidence>
<keyword evidence="4" id="KW-0347">Helicase</keyword>
<dbReference type="InterPro" id="IPR027417">
    <property type="entry name" value="P-loop_NTPase"/>
</dbReference>
<dbReference type="InterPro" id="IPR013083">
    <property type="entry name" value="Znf_RING/FYVE/PHD"/>
</dbReference>
<feature type="region of interest" description="Disordered" evidence="7">
    <location>
        <begin position="354"/>
        <end position="381"/>
    </location>
</feature>
<sequence>MSSLCLRRKKEMKFVDLRLLKLEEFISRVTFTKDERGKYDAFLDSAKGTLRTYHRAEGRNAAEAYSHLLEILLRMRQVCNHYELCGDERIKQLMSALASQKTVNLTPENKRVLKDLVQLAIEAQDDCPVCLEALSLHEPVITPCAHTFGRKCITRVITTQQKCPMCRAALMSEADLLEPRHEYGDGDDGEGSTVVEGSSTKLDALLKILNASRASGNKTVVFSQWTRFLDIVQSRLEKEGFKFCRIDGTMTAIVRDRALRALDEDESCTIMLASLGVCAVGLNLVAANQVILADTWWAPAIEDQAIDCVHRLGQTKPVKVFRLVVDDTIEDRVLEIQTDKRKLMMMAFREKTSKRGAAAGEGREGHRRREARVADIGKLLR</sequence>
<keyword evidence="5" id="KW-0067">ATP-binding</keyword>
<keyword evidence="2" id="KW-0547">Nucleotide-binding</keyword>
<evidence type="ECO:0000256" key="2">
    <source>
        <dbReference type="ARBA" id="ARBA00022741"/>
    </source>
</evidence>
<comment type="similarity">
    <text evidence="1">Belongs to the SNF2/RAD54 helicase family.</text>
</comment>
<dbReference type="CDD" id="cd18793">
    <property type="entry name" value="SF2_C_SNF"/>
    <property type="match status" value="1"/>
</dbReference>
<dbReference type="PANTHER" id="PTHR45626">
    <property type="entry name" value="TRANSCRIPTION TERMINATION FACTOR 2-RELATED"/>
    <property type="match status" value="1"/>
</dbReference>
<dbReference type="GeneID" id="95974209"/>
<dbReference type="Pfam" id="PF13639">
    <property type="entry name" value="zf-RING_2"/>
    <property type="match status" value="1"/>
</dbReference>
<organism evidence="10 11">
    <name type="scientific">Neodothiora populina</name>
    <dbReference type="NCBI Taxonomy" id="2781224"/>
    <lineage>
        <taxon>Eukaryota</taxon>
        <taxon>Fungi</taxon>
        <taxon>Dikarya</taxon>
        <taxon>Ascomycota</taxon>
        <taxon>Pezizomycotina</taxon>
        <taxon>Dothideomycetes</taxon>
        <taxon>Dothideomycetidae</taxon>
        <taxon>Dothideales</taxon>
        <taxon>Dothioraceae</taxon>
        <taxon>Neodothiora</taxon>
    </lineage>
</organism>
<keyword evidence="3" id="KW-0378">Hydrolase</keyword>
<dbReference type="EMBL" id="JBFMKM010000009">
    <property type="protein sequence ID" value="KAL1304071.1"/>
    <property type="molecule type" value="Genomic_DNA"/>
</dbReference>
<keyword evidence="6" id="KW-0863">Zinc-finger</keyword>
<dbReference type="SUPFAM" id="SSF57850">
    <property type="entry name" value="RING/U-box"/>
    <property type="match status" value="1"/>
</dbReference>
<evidence type="ECO:0000313" key="11">
    <source>
        <dbReference type="Proteomes" id="UP001562354"/>
    </source>
</evidence>
<reference evidence="10 11" key="1">
    <citation type="submission" date="2024-07" db="EMBL/GenBank/DDBJ databases">
        <title>Draft sequence of the Neodothiora populina.</title>
        <authorList>
            <person name="Drown D.D."/>
            <person name="Schuette U.S."/>
            <person name="Buechlein A.B."/>
            <person name="Rusch D.R."/>
            <person name="Winton L.W."/>
            <person name="Adams G.A."/>
        </authorList>
    </citation>
    <scope>NUCLEOTIDE SEQUENCE [LARGE SCALE GENOMIC DNA]</scope>
    <source>
        <strain evidence="10 11">CPC 39397</strain>
    </source>
</reference>
<accession>A0ABR3PEA3</accession>
<evidence type="ECO:0000256" key="3">
    <source>
        <dbReference type="ARBA" id="ARBA00022801"/>
    </source>
</evidence>
<dbReference type="Gene3D" id="3.40.50.300">
    <property type="entry name" value="P-loop containing nucleotide triphosphate hydrolases"/>
    <property type="match status" value="1"/>
</dbReference>
<keyword evidence="11" id="KW-1185">Reference proteome</keyword>
<evidence type="ECO:0000259" key="9">
    <source>
        <dbReference type="PROSITE" id="PS51194"/>
    </source>
</evidence>
<dbReference type="SMART" id="SM00184">
    <property type="entry name" value="RING"/>
    <property type="match status" value="1"/>
</dbReference>
<feature type="domain" description="Helicase C-terminal" evidence="9">
    <location>
        <begin position="201"/>
        <end position="352"/>
    </location>
</feature>
<dbReference type="Proteomes" id="UP001562354">
    <property type="component" value="Unassembled WGS sequence"/>
</dbReference>
<evidence type="ECO:0000256" key="4">
    <source>
        <dbReference type="ARBA" id="ARBA00022806"/>
    </source>
</evidence>
<gene>
    <name evidence="10" type="ORF">AAFC00_000506</name>
</gene>
<dbReference type="InterPro" id="IPR049730">
    <property type="entry name" value="SNF2/RAD54-like_C"/>
</dbReference>
<evidence type="ECO:0000256" key="6">
    <source>
        <dbReference type="PROSITE-ProRule" id="PRU00175"/>
    </source>
</evidence>
<comment type="caution">
    <text evidence="10">The sequence shown here is derived from an EMBL/GenBank/DDBJ whole genome shotgun (WGS) entry which is preliminary data.</text>
</comment>
<evidence type="ECO:0000259" key="8">
    <source>
        <dbReference type="PROSITE" id="PS50089"/>
    </source>
</evidence>
<dbReference type="PANTHER" id="PTHR45626:SF11">
    <property type="entry name" value="FAMILY HELICASE, PUTATIVE (AFU_ORTHOLOGUE AFUA_5G06590)-RELATED"/>
    <property type="match status" value="1"/>
</dbReference>
<evidence type="ECO:0000313" key="10">
    <source>
        <dbReference type="EMBL" id="KAL1304071.1"/>
    </source>
</evidence>
<dbReference type="SUPFAM" id="SSF52540">
    <property type="entry name" value="P-loop containing nucleoside triphosphate hydrolases"/>
    <property type="match status" value="1"/>
</dbReference>
<dbReference type="Gene3D" id="3.30.40.10">
    <property type="entry name" value="Zinc/RING finger domain, C3HC4 (zinc finger)"/>
    <property type="match status" value="1"/>
</dbReference>
<keyword evidence="6" id="KW-0479">Metal-binding</keyword>
<dbReference type="Pfam" id="PF00271">
    <property type="entry name" value="Helicase_C"/>
    <property type="match status" value="1"/>
</dbReference>
<dbReference type="RefSeq" id="XP_069200346.1">
    <property type="nucleotide sequence ID" value="XM_069347792.1"/>
</dbReference>
<protein>
    <submittedName>
        <fullName evidence="10">Uncharacterized protein</fullName>
    </submittedName>
</protein>
<proteinExistence type="inferred from homology"/>
<keyword evidence="6" id="KW-0862">Zinc</keyword>
<dbReference type="InterPro" id="IPR001650">
    <property type="entry name" value="Helicase_C-like"/>
</dbReference>
<dbReference type="InterPro" id="IPR050628">
    <property type="entry name" value="SNF2_RAD54_helicase_TF"/>
</dbReference>